<dbReference type="PANTHER" id="PTHR30055">
    <property type="entry name" value="HTH-TYPE TRANSCRIPTIONAL REGULATOR RUTR"/>
    <property type="match status" value="1"/>
</dbReference>
<dbReference type="RefSeq" id="WP_102933465.1">
    <property type="nucleotide sequence ID" value="NZ_JBEXUO010000102.1"/>
</dbReference>
<dbReference type="Gene3D" id="1.10.357.10">
    <property type="entry name" value="Tetracycline Repressor, domain 2"/>
    <property type="match status" value="1"/>
</dbReference>
<dbReference type="GO" id="GO:0003700">
    <property type="term" value="F:DNA-binding transcription factor activity"/>
    <property type="evidence" value="ECO:0007669"/>
    <property type="project" value="TreeGrafter"/>
</dbReference>
<dbReference type="InterPro" id="IPR050109">
    <property type="entry name" value="HTH-type_TetR-like_transc_reg"/>
</dbReference>
<dbReference type="PANTHER" id="PTHR30055:SF234">
    <property type="entry name" value="HTH-TYPE TRANSCRIPTIONAL REGULATOR BETI"/>
    <property type="match status" value="1"/>
</dbReference>
<organism evidence="5 6">
    <name type="scientific">Streptomyces malaysiensis</name>
    <dbReference type="NCBI Taxonomy" id="92644"/>
    <lineage>
        <taxon>Bacteria</taxon>
        <taxon>Bacillati</taxon>
        <taxon>Actinomycetota</taxon>
        <taxon>Actinomycetes</taxon>
        <taxon>Kitasatosporales</taxon>
        <taxon>Streptomycetaceae</taxon>
        <taxon>Streptomyces</taxon>
        <taxon>Streptomyces violaceusniger group</taxon>
    </lineage>
</organism>
<dbReference type="Proteomes" id="UP000236520">
    <property type="component" value="Unassembled WGS sequence"/>
</dbReference>
<evidence type="ECO:0000256" key="1">
    <source>
        <dbReference type="ARBA" id="ARBA00023015"/>
    </source>
</evidence>
<proteinExistence type="predicted"/>
<feature type="domain" description="HTH tetR-type" evidence="4">
    <location>
        <begin position="22"/>
        <end position="69"/>
    </location>
</feature>
<evidence type="ECO:0000313" key="5">
    <source>
        <dbReference type="EMBL" id="PNG94841.1"/>
    </source>
</evidence>
<dbReference type="SUPFAM" id="SSF46689">
    <property type="entry name" value="Homeodomain-like"/>
    <property type="match status" value="1"/>
</dbReference>
<keyword evidence="1" id="KW-0805">Transcription regulation</keyword>
<evidence type="ECO:0000259" key="4">
    <source>
        <dbReference type="Pfam" id="PF00440"/>
    </source>
</evidence>
<dbReference type="Pfam" id="PF00440">
    <property type="entry name" value="TetR_N"/>
    <property type="match status" value="1"/>
</dbReference>
<reference evidence="5 6" key="1">
    <citation type="submission" date="2015-09" db="EMBL/GenBank/DDBJ databases">
        <title>Genome sequence, genome mining and natural product profiling of a biocontrol bacterium Streptomyces malaysiensis F913.</title>
        <authorList>
            <person name="Xu Y."/>
            <person name="Wei J."/>
            <person name="Xie J."/>
            <person name="Li T."/>
            <person name="Zhou Z."/>
        </authorList>
    </citation>
    <scope>NUCLEOTIDE SEQUENCE [LARGE SCALE GENOMIC DNA]</scope>
    <source>
        <strain evidence="5 6">F913</strain>
    </source>
</reference>
<dbReference type="InterPro" id="IPR009057">
    <property type="entry name" value="Homeodomain-like_sf"/>
</dbReference>
<name>A0A2J7Z3I0_STRMQ</name>
<protein>
    <recommendedName>
        <fullName evidence="4">HTH tetR-type domain-containing protein</fullName>
    </recommendedName>
</protein>
<keyword evidence="2" id="KW-0238">DNA-binding</keyword>
<evidence type="ECO:0000256" key="3">
    <source>
        <dbReference type="ARBA" id="ARBA00023163"/>
    </source>
</evidence>
<dbReference type="EMBL" id="LJIW01000001">
    <property type="protein sequence ID" value="PNG94841.1"/>
    <property type="molecule type" value="Genomic_DNA"/>
</dbReference>
<dbReference type="AlphaFoldDB" id="A0A2J7Z3I0"/>
<keyword evidence="6" id="KW-1185">Reference proteome</keyword>
<evidence type="ECO:0000256" key="2">
    <source>
        <dbReference type="ARBA" id="ARBA00023125"/>
    </source>
</evidence>
<evidence type="ECO:0000313" key="6">
    <source>
        <dbReference type="Proteomes" id="UP000236520"/>
    </source>
</evidence>
<dbReference type="InterPro" id="IPR001647">
    <property type="entry name" value="HTH_TetR"/>
</dbReference>
<sequence length="234" mass="25409">MRPEVAVADARTVRSAETREAIMAAAERLYAEHGLVAVSNRQISEAAGQGNVAAVGYHFGTRADLVRAIMRKHSEAIEHIRQRILDGTRGSHEVRDWVACLVRPAPEHLATLGVPSWYARFAVQVMTDPVLRAIVTDEALTREPLRETLHGLGRCLDALPAEVRAERGAMARQLITHTCAERERALAEGTSTRQPSWDDTADALTDAITGLLLAPVTPRSPAAAHSRPTIGGRP</sequence>
<gene>
    <name evidence="5" type="ORF">SMF913_10866</name>
</gene>
<dbReference type="GO" id="GO:0000976">
    <property type="term" value="F:transcription cis-regulatory region binding"/>
    <property type="evidence" value="ECO:0007669"/>
    <property type="project" value="TreeGrafter"/>
</dbReference>
<accession>A0A2J7Z3I0</accession>
<comment type="caution">
    <text evidence="5">The sequence shown here is derived from an EMBL/GenBank/DDBJ whole genome shotgun (WGS) entry which is preliminary data.</text>
</comment>
<keyword evidence="3" id="KW-0804">Transcription</keyword>